<evidence type="ECO:0000313" key="2">
    <source>
        <dbReference type="EMBL" id="TQL66890.1"/>
    </source>
</evidence>
<sequence length="696" mass="74504">MFCGSESTVFPPGHTLAAAPIISQIFLDLGPVSRTTEGGRRSRRPKAVLDSGPGRETLTNGSAAKASPKNEHPRQGAHTPPTPIGDNPDVVSLLYLHGVGNGDPRDAWRRALDKALQDAGYPGLDEVEVIAPKYPDVLRTGSNDKAGTAKDVKIPPITAPKLSAEEQRHVRRRVERVTAELEEILGEPVPASPVGVTDSFAPIVLRVLRQAHNYVTKPGIRARTLQTVLDALPEEGEIVIVGHSLGSIIAIDLLRRLPPKVTVRGLVTIGSPAAHPNLHEDSDRLEMKAPLGHVGWWVNVWSNGDAVTGLRGIWRHFPWALDLQVGLGLDHRTTTYLRAEPVATAIGRGLFGPLSKEIVKVEGTPDVSLNSLEVRLALWLAYAQFVRDHLKGATQERFGAALHVVQHEVLERLIENYQADDVRIPQQLLDLRVSPTAPPLGGPDEHDLPRPVPLTQLTKEDAVLALVALATANPVRPYEIDIPDDVRRQAFRDLTVWMGLGGGLGENLHIAMQSASKAVYPVDQWKLWVGIGIGAAVLVAGPIGIALAAPAGLAGGAAIVGALAAFGPGGMVGGLVTAGAITTTGAGTIAATLVQSSSTAEDVEVTVIQLLTAAILREREGLEQDLGVWLAMSEIQRQTGREVARLSAYSDEKSPGVEALRRKARAAERAMTYMVKNHLVEGLTDETPMGEEPFEE</sequence>
<evidence type="ECO:0000313" key="3">
    <source>
        <dbReference type="Proteomes" id="UP000320209"/>
    </source>
</evidence>
<comment type="caution">
    <text evidence="2">The sequence shown here is derived from an EMBL/GenBank/DDBJ whole genome shotgun (WGS) entry which is preliminary data.</text>
</comment>
<keyword evidence="3" id="KW-1185">Reference proteome</keyword>
<feature type="region of interest" description="Disordered" evidence="1">
    <location>
        <begin position="34"/>
        <end position="89"/>
    </location>
</feature>
<dbReference type="Gene3D" id="3.40.50.1820">
    <property type="entry name" value="alpha/beta hydrolase"/>
    <property type="match status" value="1"/>
</dbReference>
<gene>
    <name evidence="2" type="ORF">FB381_0758</name>
</gene>
<accession>A0A543A2T8</accession>
<dbReference type="AlphaFoldDB" id="A0A543A2T8"/>
<dbReference type="EMBL" id="VFOV01000001">
    <property type="protein sequence ID" value="TQL66890.1"/>
    <property type="molecule type" value="Genomic_DNA"/>
</dbReference>
<protein>
    <recommendedName>
        <fullName evidence="4">Alpha/beta hydrolase family protein</fullName>
    </recommendedName>
</protein>
<reference evidence="2 3" key="1">
    <citation type="submission" date="2019-06" db="EMBL/GenBank/DDBJ databases">
        <title>Sequencing the genomes of 1000 actinobacteria strains.</title>
        <authorList>
            <person name="Klenk H.-P."/>
        </authorList>
    </citation>
    <scope>NUCLEOTIDE SEQUENCE [LARGE SCALE GENOMIC DNA]</scope>
    <source>
        <strain evidence="2 3">DSM 25218</strain>
    </source>
</reference>
<dbReference type="Proteomes" id="UP000320209">
    <property type="component" value="Unassembled WGS sequence"/>
</dbReference>
<dbReference type="InterPro" id="IPR029058">
    <property type="entry name" value="AB_hydrolase_fold"/>
</dbReference>
<evidence type="ECO:0008006" key="4">
    <source>
        <dbReference type="Google" id="ProtNLM"/>
    </source>
</evidence>
<name>A0A543A2T8_9ACTN</name>
<dbReference type="SUPFAM" id="SSF53474">
    <property type="entry name" value="alpha/beta-Hydrolases"/>
    <property type="match status" value="1"/>
</dbReference>
<organism evidence="2 3">
    <name type="scientific">Nocardioides albertanoniae</name>
    <dbReference type="NCBI Taxonomy" id="1175486"/>
    <lineage>
        <taxon>Bacteria</taxon>
        <taxon>Bacillati</taxon>
        <taxon>Actinomycetota</taxon>
        <taxon>Actinomycetes</taxon>
        <taxon>Propionibacteriales</taxon>
        <taxon>Nocardioidaceae</taxon>
        <taxon>Nocardioides</taxon>
    </lineage>
</organism>
<proteinExistence type="predicted"/>
<evidence type="ECO:0000256" key="1">
    <source>
        <dbReference type="SAM" id="MobiDB-lite"/>
    </source>
</evidence>